<evidence type="ECO:0000313" key="4">
    <source>
        <dbReference type="Proteomes" id="UP001152523"/>
    </source>
</evidence>
<dbReference type="Pfam" id="PF10063">
    <property type="entry name" value="DUF2301"/>
    <property type="match status" value="1"/>
</dbReference>
<accession>A0AAV0C7K1</accession>
<dbReference type="Proteomes" id="UP001152523">
    <property type="component" value="Unassembled WGS sequence"/>
</dbReference>
<organism evidence="2 4">
    <name type="scientific">Cuscuta epithymum</name>
    <dbReference type="NCBI Taxonomy" id="186058"/>
    <lineage>
        <taxon>Eukaryota</taxon>
        <taxon>Viridiplantae</taxon>
        <taxon>Streptophyta</taxon>
        <taxon>Embryophyta</taxon>
        <taxon>Tracheophyta</taxon>
        <taxon>Spermatophyta</taxon>
        <taxon>Magnoliopsida</taxon>
        <taxon>eudicotyledons</taxon>
        <taxon>Gunneridae</taxon>
        <taxon>Pentapetalae</taxon>
        <taxon>asterids</taxon>
        <taxon>lamiids</taxon>
        <taxon>Solanales</taxon>
        <taxon>Convolvulaceae</taxon>
        <taxon>Cuscuteae</taxon>
        <taxon>Cuscuta</taxon>
        <taxon>Cuscuta subgen. Cuscuta</taxon>
    </lineage>
</organism>
<reference evidence="2" key="1">
    <citation type="submission" date="2022-07" db="EMBL/GenBank/DDBJ databases">
        <authorList>
            <person name="Macas J."/>
            <person name="Novak P."/>
            <person name="Neumann P."/>
        </authorList>
    </citation>
    <scope>NUCLEOTIDE SEQUENCE</scope>
</reference>
<dbReference type="PANTHER" id="PTHR36716:SF2">
    <property type="entry name" value="F3H9.20 PROTEIN"/>
    <property type="match status" value="1"/>
</dbReference>
<feature type="transmembrane region" description="Helical" evidence="1">
    <location>
        <begin position="149"/>
        <end position="171"/>
    </location>
</feature>
<feature type="transmembrane region" description="Helical" evidence="1">
    <location>
        <begin position="111"/>
        <end position="133"/>
    </location>
</feature>
<keyword evidence="1" id="KW-0472">Membrane</keyword>
<dbReference type="EMBL" id="CAMAPF010000015">
    <property type="protein sequence ID" value="CAH9068270.1"/>
    <property type="molecule type" value="Genomic_DNA"/>
</dbReference>
<sequence length="319" mass="34797">MNTTATAFLSPSISTFAFDNHSPCLSPFSGRPVKERRRLVLLSSLTAKRALFDGLSICPASTTSATLSIANRNTKCQAVGESSSSHSDSKVVYQGIYGSWAVEDSDVREVILYRLGLVMAAVSFVLASSAVLLPDNSLIRDFIETNLDVLYVLGASGLGLSLYLIHIYVTLIKSILQAFWMLGVFGSLATYYLLAQPAHCSLVQYIIENPTTVWFVGPLFAALTGLLFKEGLCYGKLEAGILTFIIPLVLLGHLTGLMDDGVKVPLMSVWMTLFLVFAGRKFTQPIKDDIGDKSVFRFNALPEEEKAAVIEKLGLEKHL</sequence>
<dbReference type="AlphaFoldDB" id="A0AAV0C7K1"/>
<comment type="caution">
    <text evidence="2">The sequence shown here is derived from an EMBL/GenBank/DDBJ whole genome shotgun (WGS) entry which is preliminary data.</text>
</comment>
<keyword evidence="4" id="KW-1185">Reference proteome</keyword>
<dbReference type="GO" id="GO:0009507">
    <property type="term" value="C:chloroplast"/>
    <property type="evidence" value="ECO:0007669"/>
    <property type="project" value="TreeGrafter"/>
</dbReference>
<name>A0AAV0C7K1_9ASTE</name>
<feature type="transmembrane region" description="Helical" evidence="1">
    <location>
        <begin position="240"/>
        <end position="258"/>
    </location>
</feature>
<feature type="transmembrane region" description="Helical" evidence="1">
    <location>
        <begin position="211"/>
        <end position="228"/>
    </location>
</feature>
<feature type="transmembrane region" description="Helical" evidence="1">
    <location>
        <begin position="264"/>
        <end position="283"/>
    </location>
</feature>
<dbReference type="EMBL" id="CAMAPF010000984">
    <property type="protein sequence ID" value="CAH9135082.1"/>
    <property type="molecule type" value="Genomic_DNA"/>
</dbReference>
<keyword evidence="1" id="KW-0812">Transmembrane</keyword>
<evidence type="ECO:0000313" key="3">
    <source>
        <dbReference type="EMBL" id="CAH9135082.1"/>
    </source>
</evidence>
<evidence type="ECO:0000256" key="1">
    <source>
        <dbReference type="SAM" id="Phobius"/>
    </source>
</evidence>
<gene>
    <name evidence="2" type="ORF">CEPIT_LOCUS2704</name>
    <name evidence="3" type="ORF">CEPIT_LOCUS34239</name>
</gene>
<evidence type="ECO:0000313" key="2">
    <source>
        <dbReference type="EMBL" id="CAH9068270.1"/>
    </source>
</evidence>
<dbReference type="PANTHER" id="PTHR36716">
    <property type="entry name" value="F3H9.20 PROTEIN"/>
    <property type="match status" value="1"/>
</dbReference>
<protein>
    <submittedName>
        <fullName evidence="2">Uncharacterized protein</fullName>
    </submittedName>
</protein>
<proteinExistence type="predicted"/>
<feature type="transmembrane region" description="Helical" evidence="1">
    <location>
        <begin position="178"/>
        <end position="199"/>
    </location>
</feature>
<keyword evidence="1" id="KW-1133">Transmembrane helix</keyword>
<dbReference type="InterPro" id="IPR019275">
    <property type="entry name" value="DUF2301"/>
</dbReference>